<name>A0ABR4YKB8_9BACT</name>
<dbReference type="Gene3D" id="3.40.50.20">
    <property type="match status" value="1"/>
</dbReference>
<accession>A0ABR4YKB8</accession>
<dbReference type="RefSeq" id="WP_035471574.1">
    <property type="nucleotide sequence ID" value="NZ_JRGF01000002.1"/>
</dbReference>
<evidence type="ECO:0000313" key="4">
    <source>
        <dbReference type="Proteomes" id="UP000030889"/>
    </source>
</evidence>
<dbReference type="Proteomes" id="UP000030889">
    <property type="component" value="Unassembled WGS sequence"/>
</dbReference>
<dbReference type="Gene3D" id="3.30.470.20">
    <property type="entry name" value="ATP-grasp fold, B domain"/>
    <property type="match status" value="1"/>
</dbReference>
<dbReference type="EMBL" id="JRGF01000002">
    <property type="protein sequence ID" value="KHE42698.1"/>
    <property type="molecule type" value="Genomic_DNA"/>
</dbReference>
<evidence type="ECO:0000256" key="1">
    <source>
        <dbReference type="PROSITE-ProRule" id="PRU00409"/>
    </source>
</evidence>
<proteinExistence type="predicted"/>
<organism evidence="3 4">
    <name type="scientific">Alistipes inops</name>
    <dbReference type="NCBI Taxonomy" id="1501391"/>
    <lineage>
        <taxon>Bacteria</taxon>
        <taxon>Pseudomonadati</taxon>
        <taxon>Bacteroidota</taxon>
        <taxon>Bacteroidia</taxon>
        <taxon>Bacteroidales</taxon>
        <taxon>Rikenellaceae</taxon>
        <taxon>Alistipes</taxon>
    </lineage>
</organism>
<sequence>MRVLLTDAQDVQSITVARALKREGCVVYGFMTSRISYGYFSHAFWKRIICPDVKTDSEGFRLELMSFLATHQIDVIIPLSDGSAAFVSKNKTELEKQFGVKCAVPDYEIFCTAHNKGRLMDICRQYDIPHPRTFTISADMFEEAVAYVGFPALIKPDISEGARGIVYVESAEQVRAKVGAVIKEFGSCTLQQYIRHTGVYYNVMLYRGAAGECLGQTVIRILRYFPLKGGTSCYCESVEEPELVAMCFSLLDRIGWVGFADFDIMQEADTGTYKIIEINPRTPASIKAAYVSGVDFPSVILRDTLGLPVPEYRYESGKILRYMGLDVMWFLFSPERFRFRPSWFRFFGKNIFYEDGYWNDPLPMLAGCVAGVIKYLNPRFRRSKLC</sequence>
<keyword evidence="4" id="KW-1185">Reference proteome</keyword>
<comment type="caution">
    <text evidence="3">The sequence shown here is derived from an EMBL/GenBank/DDBJ whole genome shotgun (WGS) entry which is preliminary data.</text>
</comment>
<gene>
    <name evidence="3" type="ORF">LG35_01360</name>
</gene>
<dbReference type="SUPFAM" id="SSF56059">
    <property type="entry name" value="Glutathione synthetase ATP-binding domain-like"/>
    <property type="match status" value="1"/>
</dbReference>
<keyword evidence="1" id="KW-0067">ATP-binding</keyword>
<protein>
    <recommendedName>
        <fullName evidence="2">ATP-grasp domain-containing protein</fullName>
    </recommendedName>
</protein>
<dbReference type="InterPro" id="IPR013815">
    <property type="entry name" value="ATP_grasp_subdomain_1"/>
</dbReference>
<evidence type="ECO:0000259" key="2">
    <source>
        <dbReference type="PROSITE" id="PS50975"/>
    </source>
</evidence>
<keyword evidence="1" id="KW-0547">Nucleotide-binding</keyword>
<dbReference type="InterPro" id="IPR011761">
    <property type="entry name" value="ATP-grasp"/>
</dbReference>
<dbReference type="PROSITE" id="PS50975">
    <property type="entry name" value="ATP_GRASP"/>
    <property type="match status" value="1"/>
</dbReference>
<evidence type="ECO:0000313" key="3">
    <source>
        <dbReference type="EMBL" id="KHE42698.1"/>
    </source>
</evidence>
<dbReference type="Gene3D" id="3.30.1490.20">
    <property type="entry name" value="ATP-grasp fold, A domain"/>
    <property type="match status" value="1"/>
</dbReference>
<feature type="domain" description="ATP-grasp" evidence="2">
    <location>
        <begin position="120"/>
        <end position="305"/>
    </location>
</feature>
<reference evidence="3 4" key="1">
    <citation type="submission" date="2014-09" db="EMBL/GenBank/DDBJ databases">
        <title>Alistipes sp. 627, sp. nov., a novel member of the family Rikenellaceae isolated from human faeces.</title>
        <authorList>
            <person name="Shkoporov A.N."/>
            <person name="Chaplin A.V."/>
            <person name="Motuzova O.V."/>
            <person name="Kafarskaia L.I."/>
            <person name="Khokhlova E.V."/>
            <person name="Efimov B.A."/>
        </authorList>
    </citation>
    <scope>NUCLEOTIDE SEQUENCE [LARGE SCALE GENOMIC DNA]</scope>
    <source>
        <strain evidence="3 4">627</strain>
    </source>
</reference>